<evidence type="ECO:0000313" key="2">
    <source>
        <dbReference type="Proteomes" id="UP000250831"/>
    </source>
</evidence>
<gene>
    <name evidence="1" type="ORF">DCO56_02705</name>
</gene>
<accession>A0A363NYL8</accession>
<keyword evidence="2" id="KW-1185">Reference proteome</keyword>
<dbReference type="EMBL" id="QCXX01000001">
    <property type="protein sequence ID" value="PUV25902.1"/>
    <property type="molecule type" value="Genomic_DNA"/>
</dbReference>
<name>A0A363NYL8_9SPHI</name>
<dbReference type="Proteomes" id="UP000250831">
    <property type="component" value="Unassembled WGS sequence"/>
</dbReference>
<comment type="caution">
    <text evidence="1">The sequence shown here is derived from an EMBL/GenBank/DDBJ whole genome shotgun (WGS) entry which is preliminary data.</text>
</comment>
<dbReference type="AlphaFoldDB" id="A0A363NYL8"/>
<protein>
    <submittedName>
        <fullName evidence="1">Uncharacterized protein</fullName>
    </submittedName>
</protein>
<dbReference type="RefSeq" id="WP_146190964.1">
    <property type="nucleotide sequence ID" value="NZ_QCXX01000001.1"/>
</dbReference>
<sequence length="60" mass="7077">MSTGEMRLRENSYANKKADYTTTINQTCLNTDTIQDTLYHWFINEQSNIAAFRKNSLLWN</sequence>
<evidence type="ECO:0000313" key="1">
    <source>
        <dbReference type="EMBL" id="PUV25902.1"/>
    </source>
</evidence>
<organism evidence="1 2">
    <name type="scientific">Sphingobacterium athyrii</name>
    <dbReference type="NCBI Taxonomy" id="2152717"/>
    <lineage>
        <taxon>Bacteria</taxon>
        <taxon>Pseudomonadati</taxon>
        <taxon>Bacteroidota</taxon>
        <taxon>Sphingobacteriia</taxon>
        <taxon>Sphingobacteriales</taxon>
        <taxon>Sphingobacteriaceae</taxon>
        <taxon>Sphingobacterium</taxon>
    </lineage>
</organism>
<reference evidence="1 2" key="1">
    <citation type="submission" date="2018-04" db="EMBL/GenBank/DDBJ databases">
        <title>Sphingobacterium sp. M46 Genome.</title>
        <authorList>
            <person name="Cheng J."/>
            <person name="Li Y."/>
        </authorList>
    </citation>
    <scope>NUCLEOTIDE SEQUENCE [LARGE SCALE GENOMIC DNA]</scope>
    <source>
        <strain evidence="1 2">M46</strain>
    </source>
</reference>
<proteinExistence type="predicted"/>